<dbReference type="Pfam" id="PF04615">
    <property type="entry name" value="Utp14"/>
    <property type="match status" value="2"/>
</dbReference>
<evidence type="ECO:0000256" key="1">
    <source>
        <dbReference type="ARBA" id="ARBA00004604"/>
    </source>
</evidence>
<feature type="compositionally biased region" description="Basic and acidic residues" evidence="5">
    <location>
        <begin position="322"/>
        <end position="331"/>
    </location>
</feature>
<keyword evidence="3" id="KW-0597">Phosphoprotein</keyword>
<proteinExistence type="inferred from homology"/>
<dbReference type="GO" id="GO:0006364">
    <property type="term" value="P:rRNA processing"/>
    <property type="evidence" value="ECO:0007669"/>
    <property type="project" value="InterPro"/>
</dbReference>
<dbReference type="Proteomes" id="UP000887540">
    <property type="component" value="Unplaced"/>
</dbReference>
<dbReference type="GO" id="GO:0032040">
    <property type="term" value="C:small-subunit processome"/>
    <property type="evidence" value="ECO:0007669"/>
    <property type="project" value="InterPro"/>
</dbReference>
<keyword evidence="4" id="KW-0539">Nucleus</keyword>
<sequence>MSDSDSDLDVGRHETLLKSIKDIGKATKKPKRLSPKKSKPGKVDVSELVSSIHSTRNLNDVKKQIEVPVKKKKVKTLSAPLHRRAKDRIESAIAYRETNKELKQWDPIVFANRAAEQLVFPLDREDTMKVETGAEKAQSFKPRTPLEIQIAEVLNNSKSNLKNSDLYTESEKEIIKAMSLKEAREKCAQLQKMRALMSYREAKYKQQKKIKSKQFHRLKKRQKRRQILKEFEELMTRDPEAAKEKLQELEKDRALERASLKHRGSNKWNKEIRQFASRNPELRKIMEEHLRFGRELKRKYGEKLGDADSASESSGGEDEPGTSEKKLTNEEILKIAAEEAAKSDPSKEKLIRKASENPWLRSELSKIREKRKKNSTKNSISAKNIDDIIDNDESNFLKIQTTEVNEVPVELIDKMEEVDGMETQADFLAAAFEDDDVVADFEAEKEAVEANEKPQNIDLTLHGWGDWTGPGITDRKKDKFIVKAPEQKRRDKNRIGVIIRETADKSIEKFQPKIVPFPFTKASDFEAYIQQPIGRDWNTELTHVKLIKPSVVTQAGRIIRPLDKEAVIKERMVKEMSSSEDEY</sequence>
<evidence type="ECO:0000256" key="4">
    <source>
        <dbReference type="ARBA" id="ARBA00023242"/>
    </source>
</evidence>
<dbReference type="InterPro" id="IPR006709">
    <property type="entry name" value="SSU_processome_Utp14"/>
</dbReference>
<reference evidence="7" key="1">
    <citation type="submission" date="2022-11" db="UniProtKB">
        <authorList>
            <consortium name="WormBaseParasite"/>
        </authorList>
    </citation>
    <scope>IDENTIFICATION</scope>
</reference>
<evidence type="ECO:0000256" key="3">
    <source>
        <dbReference type="ARBA" id="ARBA00022553"/>
    </source>
</evidence>
<evidence type="ECO:0000256" key="2">
    <source>
        <dbReference type="ARBA" id="ARBA00007774"/>
    </source>
</evidence>
<dbReference type="AlphaFoldDB" id="A0A914C0J7"/>
<dbReference type="PANTHER" id="PTHR14150">
    <property type="entry name" value="U3 SMALL NUCLEOLAR RNA-ASSOCIATED PROTEIN 14"/>
    <property type="match status" value="1"/>
</dbReference>
<protein>
    <submittedName>
        <fullName evidence="7">U3 small nucleolar RNA-associated protein 14 homolog A</fullName>
    </submittedName>
</protein>
<comment type="subcellular location">
    <subcellularLocation>
        <location evidence="1">Nucleus</location>
        <location evidence="1">Nucleolus</location>
    </subcellularLocation>
</comment>
<evidence type="ECO:0000313" key="6">
    <source>
        <dbReference type="Proteomes" id="UP000887540"/>
    </source>
</evidence>
<evidence type="ECO:0000313" key="7">
    <source>
        <dbReference type="WBParaSite" id="ACRNAN_Path_1442.g5654.t1"/>
    </source>
</evidence>
<accession>A0A914C0J7</accession>
<feature type="region of interest" description="Disordered" evidence="5">
    <location>
        <begin position="20"/>
        <end position="47"/>
    </location>
</feature>
<keyword evidence="6" id="KW-1185">Reference proteome</keyword>
<comment type="similarity">
    <text evidence="2">Belongs to the UTP14 family.</text>
</comment>
<dbReference type="PANTHER" id="PTHR14150:SF12">
    <property type="entry name" value="U3 SMALL NUCLEOLAR RNA-ASSOCIATED PROTEIN 14 HOMOLOG A"/>
    <property type="match status" value="1"/>
</dbReference>
<name>A0A914C0J7_9BILA</name>
<feature type="region of interest" description="Disordered" evidence="5">
    <location>
        <begin position="302"/>
        <end position="331"/>
    </location>
</feature>
<feature type="compositionally biased region" description="Basic residues" evidence="5">
    <location>
        <begin position="26"/>
        <end position="40"/>
    </location>
</feature>
<organism evidence="6 7">
    <name type="scientific">Acrobeloides nanus</name>
    <dbReference type="NCBI Taxonomy" id="290746"/>
    <lineage>
        <taxon>Eukaryota</taxon>
        <taxon>Metazoa</taxon>
        <taxon>Ecdysozoa</taxon>
        <taxon>Nematoda</taxon>
        <taxon>Chromadorea</taxon>
        <taxon>Rhabditida</taxon>
        <taxon>Tylenchina</taxon>
        <taxon>Cephalobomorpha</taxon>
        <taxon>Cephaloboidea</taxon>
        <taxon>Cephalobidae</taxon>
        <taxon>Acrobeloides</taxon>
    </lineage>
</organism>
<evidence type="ECO:0000256" key="5">
    <source>
        <dbReference type="SAM" id="MobiDB-lite"/>
    </source>
</evidence>
<dbReference type="WBParaSite" id="ACRNAN_Path_1442.g5654.t1">
    <property type="protein sequence ID" value="ACRNAN_Path_1442.g5654.t1"/>
    <property type="gene ID" value="ACRNAN_Path_1442.g5654"/>
</dbReference>